<proteinExistence type="predicted"/>
<sequence>MRNKKSSMVLDYRGFTFITNKYYKSKLWNTPMCNMWFIVLLPLPA</sequence>
<evidence type="ECO:0000313" key="1">
    <source>
        <dbReference type="EMBL" id="RAJ10499.1"/>
    </source>
</evidence>
<gene>
    <name evidence="1" type="ORF">LX64_00101</name>
</gene>
<reference evidence="1 2" key="1">
    <citation type="submission" date="2018-06" db="EMBL/GenBank/DDBJ databases">
        <title>Genomic Encyclopedia of Archaeal and Bacterial Type Strains, Phase II (KMG-II): from individual species to whole genera.</title>
        <authorList>
            <person name="Goeker M."/>
        </authorList>
    </citation>
    <scope>NUCLEOTIDE SEQUENCE [LARGE SCALE GENOMIC DNA]</scope>
    <source>
        <strain evidence="1 2">DSM 23857</strain>
    </source>
</reference>
<name>A0A327R0W7_9BACT</name>
<accession>A0A327R0W7</accession>
<dbReference type="AlphaFoldDB" id="A0A327R0W7"/>
<dbReference type="Proteomes" id="UP000249547">
    <property type="component" value="Unassembled WGS sequence"/>
</dbReference>
<comment type="caution">
    <text evidence="1">The sequence shown here is derived from an EMBL/GenBank/DDBJ whole genome shotgun (WGS) entry which is preliminary data.</text>
</comment>
<evidence type="ECO:0000313" key="2">
    <source>
        <dbReference type="Proteomes" id="UP000249547"/>
    </source>
</evidence>
<keyword evidence="2" id="KW-1185">Reference proteome</keyword>
<organism evidence="1 2">
    <name type="scientific">Chitinophaga skermanii</name>
    <dbReference type="NCBI Taxonomy" id="331697"/>
    <lineage>
        <taxon>Bacteria</taxon>
        <taxon>Pseudomonadati</taxon>
        <taxon>Bacteroidota</taxon>
        <taxon>Chitinophagia</taxon>
        <taxon>Chitinophagales</taxon>
        <taxon>Chitinophagaceae</taxon>
        <taxon>Chitinophaga</taxon>
    </lineage>
</organism>
<dbReference type="EMBL" id="QLLL01000001">
    <property type="protein sequence ID" value="RAJ10499.1"/>
    <property type="molecule type" value="Genomic_DNA"/>
</dbReference>
<protein>
    <submittedName>
        <fullName evidence="1">Uncharacterized protein</fullName>
    </submittedName>
</protein>